<dbReference type="Gene3D" id="1.20.1740.10">
    <property type="entry name" value="Amino acid/polyamine transporter I"/>
    <property type="match status" value="1"/>
</dbReference>
<evidence type="ECO:0000313" key="9">
    <source>
        <dbReference type="Proteomes" id="UP000192927"/>
    </source>
</evidence>
<dbReference type="EMBL" id="VXIT01000015">
    <property type="protein sequence ID" value="KAA6408019.1"/>
    <property type="molecule type" value="Genomic_DNA"/>
</dbReference>
<accession>A0A1W5DAX8</accession>
<dbReference type="AlphaFoldDB" id="A0A1W5DAX8"/>
<dbReference type="PIRSF" id="PIRSF006060">
    <property type="entry name" value="AA_transporter"/>
    <property type="match status" value="1"/>
</dbReference>
<evidence type="ECO:0000256" key="2">
    <source>
        <dbReference type="ARBA" id="ARBA00022448"/>
    </source>
</evidence>
<keyword evidence="9" id="KW-1185">Reference proteome</keyword>
<reference evidence="7 10" key="3">
    <citation type="submission" date="2019-09" db="EMBL/GenBank/DDBJ databases">
        <title>The hologenome of the rock-dwelling lichen Lasallia pustulata.</title>
        <authorList>
            <person name="Greshake Tzovaras B."/>
            <person name="Segers F."/>
            <person name="Bicker A."/>
            <person name="Dal Grande F."/>
            <person name="Otte J."/>
            <person name="Hankeln T."/>
            <person name="Schmitt I."/>
            <person name="Ebersberger I."/>
        </authorList>
    </citation>
    <scope>NUCLEOTIDE SEQUENCE [LARGE SCALE GENOMIC DNA]</scope>
    <source>
        <strain evidence="7">A1-1</strain>
    </source>
</reference>
<organism evidence="8 9">
    <name type="scientific">Lasallia pustulata</name>
    <dbReference type="NCBI Taxonomy" id="136370"/>
    <lineage>
        <taxon>Eukaryota</taxon>
        <taxon>Fungi</taxon>
        <taxon>Dikarya</taxon>
        <taxon>Ascomycota</taxon>
        <taxon>Pezizomycotina</taxon>
        <taxon>Lecanoromycetes</taxon>
        <taxon>OSLEUM clade</taxon>
        <taxon>Umbilicariomycetidae</taxon>
        <taxon>Umbilicariales</taxon>
        <taxon>Umbilicariaceae</taxon>
        <taxon>Lasallia</taxon>
    </lineage>
</organism>
<dbReference type="PANTHER" id="PTHR45649">
    <property type="entry name" value="AMINO-ACID PERMEASE BAT1"/>
    <property type="match status" value="1"/>
</dbReference>
<keyword evidence="3 6" id="KW-0812">Transmembrane</keyword>
<comment type="subcellular location">
    <subcellularLocation>
        <location evidence="1">Membrane</location>
        <topology evidence="1">Multi-pass membrane protein</topology>
    </subcellularLocation>
</comment>
<evidence type="ECO:0000313" key="8">
    <source>
        <dbReference type="EMBL" id="SLM40323.1"/>
    </source>
</evidence>
<evidence type="ECO:0000256" key="6">
    <source>
        <dbReference type="SAM" id="Phobius"/>
    </source>
</evidence>
<evidence type="ECO:0000313" key="7">
    <source>
        <dbReference type="EMBL" id="KAA6408019.1"/>
    </source>
</evidence>
<dbReference type="InterPro" id="IPR002293">
    <property type="entry name" value="AA/rel_permease1"/>
</dbReference>
<gene>
    <name evidence="7" type="ORF">FRX48_08370</name>
</gene>
<evidence type="ECO:0000256" key="5">
    <source>
        <dbReference type="ARBA" id="ARBA00023136"/>
    </source>
</evidence>
<evidence type="ECO:0000256" key="1">
    <source>
        <dbReference type="ARBA" id="ARBA00004141"/>
    </source>
</evidence>
<protein>
    <submittedName>
        <fullName evidence="8">Amino acid/polyamine transporter I</fullName>
    </submittedName>
</protein>
<feature type="transmembrane region" description="Helical" evidence="6">
    <location>
        <begin position="293"/>
        <end position="313"/>
    </location>
</feature>
<dbReference type="Pfam" id="PF13520">
    <property type="entry name" value="AA_permease_2"/>
    <property type="match status" value="1"/>
</dbReference>
<feature type="transmembrane region" description="Helical" evidence="6">
    <location>
        <begin position="373"/>
        <end position="395"/>
    </location>
</feature>
<feature type="transmembrane region" description="Helical" evidence="6">
    <location>
        <begin position="42"/>
        <end position="62"/>
    </location>
</feature>
<dbReference type="GO" id="GO:0022857">
    <property type="term" value="F:transmembrane transporter activity"/>
    <property type="evidence" value="ECO:0007669"/>
    <property type="project" value="InterPro"/>
</dbReference>
<reference evidence="9" key="1">
    <citation type="submission" date="2017-03" db="EMBL/GenBank/DDBJ databases">
        <authorList>
            <person name="Sharma R."/>
            <person name="Thines M."/>
        </authorList>
    </citation>
    <scope>NUCLEOTIDE SEQUENCE [LARGE SCALE GENOMIC DNA]</scope>
</reference>
<evidence type="ECO:0000256" key="3">
    <source>
        <dbReference type="ARBA" id="ARBA00022692"/>
    </source>
</evidence>
<dbReference type="Proteomes" id="UP000324767">
    <property type="component" value="Unassembled WGS sequence"/>
</dbReference>
<dbReference type="PANTHER" id="PTHR45649:SF19">
    <property type="entry name" value="TRANSPORTER, PUTATIVE (EUROFUNG)-RELATED"/>
    <property type="match status" value="1"/>
</dbReference>
<name>A0A1W5DAX8_9LECA</name>
<feature type="transmembrane region" description="Helical" evidence="6">
    <location>
        <begin position="163"/>
        <end position="182"/>
    </location>
</feature>
<feature type="transmembrane region" description="Helical" evidence="6">
    <location>
        <begin position="345"/>
        <end position="367"/>
    </location>
</feature>
<dbReference type="OrthoDB" id="4476201at2759"/>
<sequence length="484" mass="53325">METPIKKFGTLNIIAAAFNICQAWASIGATFALSIEHGGSTTIIYGSIVIFLVYSAIALSLAELAARYPTAGGQYHWTAILAPEPFKRQLSYTCGCINNIGWIMLSASVIIIPSQIVIGVIQFCHPLYTIKRWHIFLLYQVLNLAGLSYNVLALQKASWTHNIGFGLSLLLFLTATITCLAISDPKQSARNVWESFTNSTDWKAPGVVFFTGLINLNYGFAGLDGAIHLAEDCSRAEGAVPWALVSAVLISFVTTFVFIVAALYCIKDFEAVVSTSTQIPLYEIWHQATQSKIAATILILFLAMVLMFTLIAVQQTASRLTWALARDDALVYSDKIKQLDKKFKVPIWALVFNSVWGFVIGCVYLGSSTAFNAIVGPGLILEQLSFAIPVTLLMWRNRDSKFRPKAGPFNLGTMGWLANSVTVGWAVLELIFYNMPTELPVTSNNMNYTPAVLGGIGLFILSNWFLYGKRHYKGPRVDLSHFPI</sequence>
<feature type="transmembrane region" description="Helical" evidence="6">
    <location>
        <begin position="242"/>
        <end position="264"/>
    </location>
</feature>
<feature type="transmembrane region" description="Helical" evidence="6">
    <location>
        <begin position="100"/>
        <end position="121"/>
    </location>
</feature>
<feature type="transmembrane region" description="Helical" evidence="6">
    <location>
        <begin position="133"/>
        <end position="151"/>
    </location>
</feature>
<dbReference type="Proteomes" id="UP000192927">
    <property type="component" value="Unassembled WGS sequence"/>
</dbReference>
<keyword evidence="2" id="KW-0813">Transport</keyword>
<proteinExistence type="predicted"/>
<keyword evidence="5 6" id="KW-0472">Membrane</keyword>
<dbReference type="EMBL" id="FWEW01003662">
    <property type="protein sequence ID" value="SLM40323.1"/>
    <property type="molecule type" value="Genomic_DNA"/>
</dbReference>
<keyword evidence="4 6" id="KW-1133">Transmembrane helix</keyword>
<feature type="transmembrane region" description="Helical" evidence="6">
    <location>
        <begin position="12"/>
        <end position="35"/>
    </location>
</feature>
<dbReference type="GO" id="GO:0016020">
    <property type="term" value="C:membrane"/>
    <property type="evidence" value="ECO:0007669"/>
    <property type="project" value="UniProtKB-SubCell"/>
</dbReference>
<reference evidence="8" key="2">
    <citation type="submission" date="2017-03" db="EMBL/GenBank/DDBJ databases">
        <authorList>
            <person name="Afonso C.L."/>
            <person name="Miller P.J."/>
            <person name="Scott M.A."/>
            <person name="Spackman E."/>
            <person name="Goraichik I."/>
            <person name="Dimitrov K.M."/>
            <person name="Suarez D.L."/>
            <person name="Swayne D.E."/>
        </authorList>
    </citation>
    <scope>NUCLEOTIDE SEQUENCE [LARGE SCALE GENOMIC DNA]</scope>
</reference>
<feature type="transmembrane region" description="Helical" evidence="6">
    <location>
        <begin position="416"/>
        <end position="436"/>
    </location>
</feature>
<evidence type="ECO:0000256" key="4">
    <source>
        <dbReference type="ARBA" id="ARBA00022989"/>
    </source>
</evidence>
<evidence type="ECO:0000313" key="10">
    <source>
        <dbReference type="Proteomes" id="UP000324767"/>
    </source>
</evidence>
<feature type="transmembrane region" description="Helical" evidence="6">
    <location>
        <begin position="448"/>
        <end position="467"/>
    </location>
</feature>